<proteinExistence type="predicted"/>
<protein>
    <submittedName>
        <fullName evidence="3">Uncharacterized protein</fullName>
    </submittedName>
</protein>
<evidence type="ECO:0000313" key="4">
    <source>
        <dbReference type="Proteomes" id="UP001497623"/>
    </source>
</evidence>
<feature type="region of interest" description="Disordered" evidence="1">
    <location>
        <begin position="114"/>
        <end position="144"/>
    </location>
</feature>
<keyword evidence="2" id="KW-1133">Transmembrane helix</keyword>
<feature type="transmembrane region" description="Helical" evidence="2">
    <location>
        <begin position="22"/>
        <end position="40"/>
    </location>
</feature>
<evidence type="ECO:0000313" key="3">
    <source>
        <dbReference type="EMBL" id="CAL4074149.1"/>
    </source>
</evidence>
<name>A0AAV2Q8A7_MEGNR</name>
<reference evidence="3 4" key="1">
    <citation type="submission" date="2024-05" db="EMBL/GenBank/DDBJ databases">
        <authorList>
            <person name="Wallberg A."/>
        </authorList>
    </citation>
    <scope>NUCLEOTIDE SEQUENCE [LARGE SCALE GENOMIC DNA]</scope>
</reference>
<organism evidence="3 4">
    <name type="scientific">Meganyctiphanes norvegica</name>
    <name type="common">Northern krill</name>
    <name type="synonym">Thysanopoda norvegica</name>
    <dbReference type="NCBI Taxonomy" id="48144"/>
    <lineage>
        <taxon>Eukaryota</taxon>
        <taxon>Metazoa</taxon>
        <taxon>Ecdysozoa</taxon>
        <taxon>Arthropoda</taxon>
        <taxon>Crustacea</taxon>
        <taxon>Multicrustacea</taxon>
        <taxon>Malacostraca</taxon>
        <taxon>Eumalacostraca</taxon>
        <taxon>Eucarida</taxon>
        <taxon>Euphausiacea</taxon>
        <taxon>Euphausiidae</taxon>
        <taxon>Meganyctiphanes</taxon>
    </lineage>
</organism>
<feature type="non-terminal residue" evidence="3">
    <location>
        <position position="1"/>
    </location>
</feature>
<feature type="region of interest" description="Disordered" evidence="1">
    <location>
        <begin position="46"/>
        <end position="74"/>
    </location>
</feature>
<gene>
    <name evidence="3" type="ORF">MNOR_LOCUS9422</name>
</gene>
<feature type="compositionally biased region" description="Basic and acidic residues" evidence="1">
    <location>
        <begin position="52"/>
        <end position="64"/>
    </location>
</feature>
<sequence length="144" mass="13347">SYLKCKVVQHLQSQGQVETPVIMRWTVLVLLALCVALCQAQRSTKGQFRKRHYDDSSERGDSSERNGGLLGFLTGSGGAGGGRGAGGGGAGGGFGGSGAGGGAGGFGGAGGRGSGGGGFGGAGGHGSGGGGFGGAGGRGSGGAG</sequence>
<keyword evidence="4" id="KW-1185">Reference proteome</keyword>
<accession>A0AAV2Q8A7</accession>
<keyword evidence="2" id="KW-0812">Transmembrane</keyword>
<comment type="caution">
    <text evidence="3">The sequence shown here is derived from an EMBL/GenBank/DDBJ whole genome shotgun (WGS) entry which is preliminary data.</text>
</comment>
<keyword evidence="2" id="KW-0472">Membrane</keyword>
<evidence type="ECO:0000256" key="2">
    <source>
        <dbReference type="SAM" id="Phobius"/>
    </source>
</evidence>
<evidence type="ECO:0000256" key="1">
    <source>
        <dbReference type="SAM" id="MobiDB-lite"/>
    </source>
</evidence>
<dbReference type="AlphaFoldDB" id="A0AAV2Q8A7"/>
<dbReference type="EMBL" id="CAXKWB010004556">
    <property type="protein sequence ID" value="CAL4074149.1"/>
    <property type="molecule type" value="Genomic_DNA"/>
</dbReference>
<dbReference type="Proteomes" id="UP001497623">
    <property type="component" value="Unassembled WGS sequence"/>
</dbReference>
<feature type="non-terminal residue" evidence="3">
    <location>
        <position position="144"/>
    </location>
</feature>